<organism evidence="2 3">
    <name type="scientific">Austropuccinia psidii MF-1</name>
    <dbReference type="NCBI Taxonomy" id="1389203"/>
    <lineage>
        <taxon>Eukaryota</taxon>
        <taxon>Fungi</taxon>
        <taxon>Dikarya</taxon>
        <taxon>Basidiomycota</taxon>
        <taxon>Pucciniomycotina</taxon>
        <taxon>Pucciniomycetes</taxon>
        <taxon>Pucciniales</taxon>
        <taxon>Sphaerophragmiaceae</taxon>
        <taxon>Austropuccinia</taxon>
    </lineage>
</organism>
<dbReference type="Proteomes" id="UP000765509">
    <property type="component" value="Unassembled WGS sequence"/>
</dbReference>
<gene>
    <name evidence="2" type="ORF">O181_107583</name>
</gene>
<protein>
    <submittedName>
        <fullName evidence="2">Uncharacterized protein</fullName>
    </submittedName>
</protein>
<name>A0A9Q3JSR6_9BASI</name>
<evidence type="ECO:0000256" key="1">
    <source>
        <dbReference type="SAM" id="MobiDB-lite"/>
    </source>
</evidence>
<reference evidence="2" key="1">
    <citation type="submission" date="2021-03" db="EMBL/GenBank/DDBJ databases">
        <title>Draft genome sequence of rust myrtle Austropuccinia psidii MF-1, a brazilian biotype.</title>
        <authorList>
            <person name="Quecine M.C."/>
            <person name="Pachon D.M.R."/>
            <person name="Bonatelli M.L."/>
            <person name="Correr F.H."/>
            <person name="Franceschini L.M."/>
            <person name="Leite T.F."/>
            <person name="Margarido G.R.A."/>
            <person name="Almeida C.A."/>
            <person name="Ferrarezi J.A."/>
            <person name="Labate C.A."/>
        </authorList>
    </citation>
    <scope>NUCLEOTIDE SEQUENCE</scope>
    <source>
        <strain evidence="2">MF-1</strain>
    </source>
</reference>
<feature type="compositionally biased region" description="Basic and acidic residues" evidence="1">
    <location>
        <begin position="125"/>
        <end position="147"/>
    </location>
</feature>
<dbReference type="EMBL" id="AVOT02081562">
    <property type="protein sequence ID" value="MBW0567868.1"/>
    <property type="molecule type" value="Genomic_DNA"/>
</dbReference>
<feature type="compositionally biased region" description="Basic and acidic residues" evidence="1">
    <location>
        <begin position="179"/>
        <end position="189"/>
    </location>
</feature>
<comment type="caution">
    <text evidence="2">The sequence shown here is derived from an EMBL/GenBank/DDBJ whole genome shotgun (WGS) entry which is preliminary data.</text>
</comment>
<evidence type="ECO:0000313" key="3">
    <source>
        <dbReference type="Proteomes" id="UP000765509"/>
    </source>
</evidence>
<dbReference type="AlphaFoldDB" id="A0A9Q3JSR6"/>
<proteinExistence type="predicted"/>
<feature type="region of interest" description="Disordered" evidence="1">
    <location>
        <begin position="97"/>
        <end position="189"/>
    </location>
</feature>
<sequence length="189" mass="21581">MKPPLLINLGFTINQPDHWPRRHRGTRQPITGSDDQKGTRAQGLIAYQIKPTSPTRGLDIWRAGHTNPEIPQIPLHIVHGQKNVQYGIIMGRLVNNNPEDLSQQNDLDRPHKRKESLESQQELQALRRKEKQNQREPGSHTSHREILPHGTAQSNSGAQDMEEEAISSPQQSRSFRPYKPRENSSKAHK</sequence>
<keyword evidence="3" id="KW-1185">Reference proteome</keyword>
<evidence type="ECO:0000313" key="2">
    <source>
        <dbReference type="EMBL" id="MBW0567868.1"/>
    </source>
</evidence>
<feature type="region of interest" description="Disordered" evidence="1">
    <location>
        <begin position="16"/>
        <end position="41"/>
    </location>
</feature>
<accession>A0A9Q3JSR6</accession>